<comment type="pathway">
    <text evidence="5">Amino-acid biosynthesis.</text>
</comment>
<keyword evidence="2 6" id="KW-0028">Amino-acid biosynthesis</keyword>
<sequence length="256" mass="28194">MKFRPCIDIHNGKVKQIVGGSLRDTGDQARENFVSEQDAAFYAALYRDSGLQGGHVILLNPEDSPYFQETKKQALNALKTYPGGLQIGGGVCPENAEDYLDAGASHVIVTSYVFRNGRLSWENLEKIEKETGKEHLVLDLSCRKKNGAYYIVTDRWQKFTDVKITLDTLRELGAHCDEFLIHGVDVEGKAGGIEAELVKLLAEYGERSVTYAGGVGSMEDIRTLEIYGKGKLDVTVGSALDLFGGKIPFDSLKKLK</sequence>
<reference evidence="7 8" key="1">
    <citation type="submission" date="2024-06" db="EMBL/GenBank/DDBJ databases">
        <title>Genomic Encyclopedia of Type Strains, Phase IV (KMG-IV): sequencing the most valuable type-strain genomes for metagenomic binning, comparative biology and taxonomic classification.</title>
        <authorList>
            <person name="Goeker M."/>
        </authorList>
    </citation>
    <scope>NUCLEOTIDE SEQUENCE [LARGE SCALE GENOMIC DNA]</scope>
    <source>
        <strain evidence="7 8">DSM 29492</strain>
    </source>
</reference>
<dbReference type="InterPro" id="IPR011060">
    <property type="entry name" value="RibuloseP-bd_barrel"/>
</dbReference>
<keyword evidence="4 7" id="KW-0413">Isomerase</keyword>
<accession>A0ABV2M0D9</accession>
<dbReference type="CDD" id="cd04723">
    <property type="entry name" value="HisA_HisF"/>
    <property type="match status" value="1"/>
</dbReference>
<gene>
    <name evidence="7" type="ORF">ABID24_000773</name>
</gene>
<evidence type="ECO:0000313" key="8">
    <source>
        <dbReference type="Proteomes" id="UP001549106"/>
    </source>
</evidence>
<dbReference type="EC" id="5.3.1.16" evidence="7"/>
<keyword evidence="8" id="KW-1185">Reference proteome</keyword>
<dbReference type="PANTHER" id="PTHR43090">
    <property type="entry name" value="1-(5-PHOSPHORIBOSYL)-5-[(5-PHOSPHORIBOSYLAMINO)METHYLIDENEAMINO] IMIDAZOLE-4-CARBOXAMIDE ISOMERASE"/>
    <property type="match status" value="1"/>
</dbReference>
<dbReference type="SUPFAM" id="SSF51366">
    <property type="entry name" value="Ribulose-phoshate binding barrel"/>
    <property type="match status" value="1"/>
</dbReference>
<dbReference type="GO" id="GO:0003949">
    <property type="term" value="F:1-(5-phosphoribosyl)-5-[(5-phosphoribosylamino)methylideneamino]imidazole-4-carboxamide isomerase activity"/>
    <property type="evidence" value="ECO:0007669"/>
    <property type="project" value="UniProtKB-EC"/>
</dbReference>
<dbReference type="NCBIfam" id="TIGR02129">
    <property type="entry name" value="hisA_euk"/>
    <property type="match status" value="1"/>
</dbReference>
<organism evidence="7 8">
    <name type="scientific">Blautia caecimuris</name>
    <dbReference type="NCBI Taxonomy" id="1796615"/>
    <lineage>
        <taxon>Bacteria</taxon>
        <taxon>Bacillati</taxon>
        <taxon>Bacillota</taxon>
        <taxon>Clostridia</taxon>
        <taxon>Lachnospirales</taxon>
        <taxon>Lachnospiraceae</taxon>
        <taxon>Blautia</taxon>
    </lineage>
</organism>
<evidence type="ECO:0000256" key="5">
    <source>
        <dbReference type="ARBA" id="ARBA00029440"/>
    </source>
</evidence>
<comment type="caution">
    <text evidence="7">The sequence shown here is derived from an EMBL/GenBank/DDBJ whole genome shotgun (WGS) entry which is preliminary data.</text>
</comment>
<dbReference type="Gene3D" id="3.20.20.70">
    <property type="entry name" value="Aldolase class I"/>
    <property type="match status" value="1"/>
</dbReference>
<dbReference type="InterPro" id="IPR044524">
    <property type="entry name" value="Isoase_HisA-like"/>
</dbReference>
<name>A0ABV2M0D9_9FIRM</name>
<dbReference type="InterPro" id="IPR006062">
    <property type="entry name" value="His_biosynth"/>
</dbReference>
<keyword evidence="3 6" id="KW-0368">Histidine biosynthesis</keyword>
<proteinExistence type="inferred from homology"/>
<evidence type="ECO:0000256" key="6">
    <source>
        <dbReference type="RuleBase" id="RU003657"/>
    </source>
</evidence>
<evidence type="ECO:0000256" key="2">
    <source>
        <dbReference type="ARBA" id="ARBA00022605"/>
    </source>
</evidence>
<dbReference type="Pfam" id="PF00977">
    <property type="entry name" value="His_biosynth"/>
    <property type="match status" value="1"/>
</dbReference>
<evidence type="ECO:0000256" key="3">
    <source>
        <dbReference type="ARBA" id="ARBA00023102"/>
    </source>
</evidence>
<evidence type="ECO:0000256" key="1">
    <source>
        <dbReference type="ARBA" id="ARBA00009667"/>
    </source>
</evidence>
<dbReference type="EMBL" id="JBEPMJ010000004">
    <property type="protein sequence ID" value="MET3749539.1"/>
    <property type="molecule type" value="Genomic_DNA"/>
</dbReference>
<dbReference type="InterPro" id="IPR013785">
    <property type="entry name" value="Aldolase_TIM"/>
</dbReference>
<dbReference type="PANTHER" id="PTHR43090:SF2">
    <property type="entry name" value="1-(5-PHOSPHORIBOSYL)-5-[(5-PHOSPHORIBOSYLAMINO)METHYLIDENEAMINO] IMIDAZOLE-4-CARBOXAMIDE ISOMERASE"/>
    <property type="match status" value="1"/>
</dbReference>
<evidence type="ECO:0000313" key="7">
    <source>
        <dbReference type="EMBL" id="MET3749539.1"/>
    </source>
</evidence>
<evidence type="ECO:0000256" key="4">
    <source>
        <dbReference type="ARBA" id="ARBA00023235"/>
    </source>
</evidence>
<dbReference type="InterPro" id="IPR011858">
    <property type="entry name" value="His6/HISN3"/>
</dbReference>
<protein>
    <submittedName>
        <fullName evidence="7">Phosphoribosylformimino-5-aminoimidazole carboxamide ribotide isomerase</fullName>
        <ecNumber evidence="7">5.3.1.16</ecNumber>
    </submittedName>
</protein>
<comment type="similarity">
    <text evidence="1 6">Belongs to the HisA/HisF family.</text>
</comment>
<dbReference type="Proteomes" id="UP001549106">
    <property type="component" value="Unassembled WGS sequence"/>
</dbReference>
<dbReference type="RefSeq" id="WP_257464076.1">
    <property type="nucleotide sequence ID" value="NZ_BAABXP010000001.1"/>
</dbReference>